<feature type="region of interest" description="Disordered" evidence="1">
    <location>
        <begin position="170"/>
        <end position="206"/>
    </location>
</feature>
<feature type="compositionally biased region" description="Basic and acidic residues" evidence="1">
    <location>
        <begin position="530"/>
        <end position="549"/>
    </location>
</feature>
<keyword evidence="3" id="KW-1185">Reference proteome</keyword>
<gene>
    <name evidence="2" type="ORF">NA56DRAFT_442694</name>
</gene>
<proteinExistence type="predicted"/>
<dbReference type="EMBL" id="KZ613534">
    <property type="protein sequence ID" value="PMD13257.1"/>
    <property type="molecule type" value="Genomic_DNA"/>
</dbReference>
<feature type="compositionally biased region" description="Basic and acidic residues" evidence="1">
    <location>
        <begin position="382"/>
        <end position="410"/>
    </location>
</feature>
<feature type="compositionally biased region" description="Polar residues" evidence="1">
    <location>
        <begin position="37"/>
        <end position="51"/>
    </location>
</feature>
<feature type="region of interest" description="Disordered" evidence="1">
    <location>
        <begin position="238"/>
        <end position="263"/>
    </location>
</feature>
<feature type="compositionally biased region" description="Polar residues" evidence="1">
    <location>
        <begin position="367"/>
        <end position="376"/>
    </location>
</feature>
<feature type="compositionally biased region" description="Basic and acidic residues" evidence="1">
    <location>
        <begin position="1"/>
        <end position="21"/>
    </location>
</feature>
<organism evidence="2 3">
    <name type="scientific">Hyaloscypha hepaticicola</name>
    <dbReference type="NCBI Taxonomy" id="2082293"/>
    <lineage>
        <taxon>Eukaryota</taxon>
        <taxon>Fungi</taxon>
        <taxon>Dikarya</taxon>
        <taxon>Ascomycota</taxon>
        <taxon>Pezizomycotina</taxon>
        <taxon>Leotiomycetes</taxon>
        <taxon>Helotiales</taxon>
        <taxon>Hyaloscyphaceae</taxon>
        <taxon>Hyaloscypha</taxon>
    </lineage>
</organism>
<feature type="region of interest" description="Disordered" evidence="1">
    <location>
        <begin position="1"/>
        <end position="110"/>
    </location>
</feature>
<feature type="compositionally biased region" description="Polar residues" evidence="1">
    <location>
        <begin position="99"/>
        <end position="110"/>
    </location>
</feature>
<dbReference type="AlphaFoldDB" id="A0A2J6PGT5"/>
<feature type="region of interest" description="Disordered" evidence="1">
    <location>
        <begin position="304"/>
        <end position="502"/>
    </location>
</feature>
<feature type="compositionally biased region" description="Basic and acidic residues" evidence="1">
    <location>
        <begin position="416"/>
        <end position="484"/>
    </location>
</feature>
<feature type="compositionally biased region" description="Basic and acidic residues" evidence="1">
    <location>
        <begin position="56"/>
        <end position="85"/>
    </location>
</feature>
<name>A0A2J6PGT5_9HELO</name>
<evidence type="ECO:0000256" key="1">
    <source>
        <dbReference type="SAM" id="MobiDB-lite"/>
    </source>
</evidence>
<reference evidence="2 3" key="1">
    <citation type="submission" date="2016-05" db="EMBL/GenBank/DDBJ databases">
        <title>A degradative enzymes factory behind the ericoid mycorrhizal symbiosis.</title>
        <authorList>
            <consortium name="DOE Joint Genome Institute"/>
            <person name="Martino E."/>
            <person name="Morin E."/>
            <person name="Grelet G."/>
            <person name="Kuo A."/>
            <person name="Kohler A."/>
            <person name="Daghino S."/>
            <person name="Barry K."/>
            <person name="Choi C."/>
            <person name="Cichocki N."/>
            <person name="Clum A."/>
            <person name="Copeland A."/>
            <person name="Hainaut M."/>
            <person name="Haridas S."/>
            <person name="Labutti K."/>
            <person name="Lindquist E."/>
            <person name="Lipzen A."/>
            <person name="Khouja H.-R."/>
            <person name="Murat C."/>
            <person name="Ohm R."/>
            <person name="Olson A."/>
            <person name="Spatafora J."/>
            <person name="Veneault-Fourrey C."/>
            <person name="Henrissat B."/>
            <person name="Grigoriev I."/>
            <person name="Martin F."/>
            <person name="Perotto S."/>
        </authorList>
    </citation>
    <scope>NUCLEOTIDE SEQUENCE [LARGE SCALE GENOMIC DNA]</scope>
    <source>
        <strain evidence="2 3">UAMH 7357</strain>
    </source>
</reference>
<feature type="compositionally biased region" description="Basic and acidic residues" evidence="1">
    <location>
        <begin position="308"/>
        <end position="348"/>
    </location>
</feature>
<protein>
    <submittedName>
        <fullName evidence="2">Uncharacterized protein</fullName>
    </submittedName>
</protein>
<feature type="region of interest" description="Disordered" evidence="1">
    <location>
        <begin position="529"/>
        <end position="560"/>
    </location>
</feature>
<evidence type="ECO:0000313" key="3">
    <source>
        <dbReference type="Proteomes" id="UP000235672"/>
    </source>
</evidence>
<sequence length="584" mass="68691">MTRSDRDEYHRARDRVDEKQLQRWPQSESESEERGASRSQHSSFEASTETASVPRRILEQHQADPDRKNRLAEQGWVEKHGRCKDGYTVSWSIKRVNPNRATQSNANTPRFNYRFREEELRKYRDSSRAEGRIGSLRAEEHQQVMEARAYLNSSDTGFQERFAAKLAELDRKKTRADGGNMDREAGSYDADTSNLSEAGGENDVTSDIITGGLQQEKSNDSPFKDGIAKELTKGLTKNVSDQLDQLDLEGSNNDADMSDFNAERREAKKARRAFFRDDSIIVQADDGTPIPLWVKKLKASRKLKKERRAREKFEERFNKVLAKHDGKKNQSDDGKMDLEIVNGRDDHGGKRKRDVKDEDEDEDEVRQSMQYEQPTNGRKRSRNVERDDYPIDLAMERTHFSPERQRDYYPPRHSRERWSQHSRDGYRSERSLERRPTHDGMKSELSSYRHDRNSRDSRDTQYRDRGRRSPEPSHRGRSEREHDFISFSDPFEDDFDNRRGERTQGKYWKGLNQEQKYDTSVYREIMNNIDKSRENQEQRPGQEYHESFRRRSASPRQVCTSLDSGHDRLTAMEEQMVFFPKEYL</sequence>
<accession>A0A2J6PGT5</accession>
<dbReference type="Proteomes" id="UP000235672">
    <property type="component" value="Unassembled WGS sequence"/>
</dbReference>
<dbReference type="OrthoDB" id="3560361at2759"/>
<evidence type="ECO:0000313" key="2">
    <source>
        <dbReference type="EMBL" id="PMD13257.1"/>
    </source>
</evidence>